<organism evidence="2">
    <name type="scientific">Tetraselmis sp. GSL018</name>
    <dbReference type="NCBI Taxonomy" id="582737"/>
    <lineage>
        <taxon>Eukaryota</taxon>
        <taxon>Viridiplantae</taxon>
        <taxon>Chlorophyta</taxon>
        <taxon>core chlorophytes</taxon>
        <taxon>Chlorodendrophyceae</taxon>
        <taxon>Chlorodendrales</taxon>
        <taxon>Chlorodendraceae</taxon>
        <taxon>Tetraselmis</taxon>
    </lineage>
</organism>
<feature type="non-terminal residue" evidence="2">
    <location>
        <position position="132"/>
    </location>
</feature>
<evidence type="ECO:0000256" key="1">
    <source>
        <dbReference type="SAM" id="MobiDB-lite"/>
    </source>
</evidence>
<dbReference type="AlphaFoldDB" id="A0A061S714"/>
<sequence length="132" mass="14679">RALAAQEFCRPVPEPVPGQHPAEGADSLSAGEDPLSETIRLLAGLKHQWVEDWATLMIVLLYDQDFKYEFTRRLLRSYEDLIAKCADNPQIGSMLDRVTVQLFSSPSTTLRLARDDGLLETFCAALRGALMG</sequence>
<proteinExistence type="predicted"/>
<evidence type="ECO:0000313" key="2">
    <source>
        <dbReference type="EMBL" id="JAC80967.1"/>
    </source>
</evidence>
<dbReference type="EMBL" id="GBEZ01004234">
    <property type="protein sequence ID" value="JAC80967.1"/>
    <property type="molecule type" value="Transcribed_RNA"/>
</dbReference>
<feature type="region of interest" description="Disordered" evidence="1">
    <location>
        <begin position="11"/>
        <end position="31"/>
    </location>
</feature>
<feature type="non-terminal residue" evidence="2">
    <location>
        <position position="1"/>
    </location>
</feature>
<reference evidence="2" key="1">
    <citation type="submission" date="2014-05" db="EMBL/GenBank/DDBJ databases">
        <title>The transcriptome of the halophilic microalga Tetraselmis sp. GSL018 isolated from the Great Salt Lake, Utah.</title>
        <authorList>
            <person name="Jinkerson R.E."/>
            <person name="D'Adamo S."/>
            <person name="Posewitz M.C."/>
        </authorList>
    </citation>
    <scope>NUCLEOTIDE SEQUENCE</scope>
    <source>
        <strain evidence="2">GSL018</strain>
    </source>
</reference>
<name>A0A061S714_9CHLO</name>
<gene>
    <name evidence="2" type="ORF">TSPGSL018_8985</name>
</gene>
<accession>A0A061S714</accession>
<protein>
    <submittedName>
        <fullName evidence="2">Uncharacterized protein</fullName>
    </submittedName>
</protein>